<name>K0T570_THAOC</name>
<evidence type="ECO:0000313" key="3">
    <source>
        <dbReference type="Proteomes" id="UP000266841"/>
    </source>
</evidence>
<feature type="region of interest" description="Disordered" evidence="1">
    <location>
        <begin position="101"/>
        <end position="155"/>
    </location>
</feature>
<protein>
    <submittedName>
        <fullName evidence="2">Uncharacterized protein</fullName>
    </submittedName>
</protein>
<gene>
    <name evidence="2" type="ORF">THAOC_04436</name>
</gene>
<dbReference type="AlphaFoldDB" id="K0T570"/>
<proteinExistence type="predicted"/>
<dbReference type="Proteomes" id="UP000266841">
    <property type="component" value="Unassembled WGS sequence"/>
</dbReference>
<keyword evidence="3" id="KW-1185">Reference proteome</keyword>
<reference evidence="2 3" key="1">
    <citation type="journal article" date="2012" name="Genome Biol.">
        <title>Genome and low-iron response of an oceanic diatom adapted to chronic iron limitation.</title>
        <authorList>
            <person name="Lommer M."/>
            <person name="Specht M."/>
            <person name="Roy A.S."/>
            <person name="Kraemer L."/>
            <person name="Andreson R."/>
            <person name="Gutowska M.A."/>
            <person name="Wolf J."/>
            <person name="Bergner S.V."/>
            <person name="Schilhabel M.B."/>
            <person name="Klostermeier U.C."/>
            <person name="Beiko R.G."/>
            <person name="Rosenstiel P."/>
            <person name="Hippler M."/>
            <person name="Laroche J."/>
        </authorList>
    </citation>
    <scope>NUCLEOTIDE SEQUENCE [LARGE SCALE GENOMIC DNA]</scope>
    <source>
        <strain evidence="2 3">CCMP1005</strain>
    </source>
</reference>
<dbReference type="EMBL" id="AGNL01004107">
    <property type="protein sequence ID" value="EJK73918.1"/>
    <property type="molecule type" value="Genomic_DNA"/>
</dbReference>
<organism evidence="2 3">
    <name type="scientific">Thalassiosira oceanica</name>
    <name type="common">Marine diatom</name>
    <dbReference type="NCBI Taxonomy" id="159749"/>
    <lineage>
        <taxon>Eukaryota</taxon>
        <taxon>Sar</taxon>
        <taxon>Stramenopiles</taxon>
        <taxon>Ochrophyta</taxon>
        <taxon>Bacillariophyta</taxon>
        <taxon>Coscinodiscophyceae</taxon>
        <taxon>Thalassiosirophycidae</taxon>
        <taxon>Thalassiosirales</taxon>
        <taxon>Thalassiosiraceae</taxon>
        <taxon>Thalassiosira</taxon>
    </lineage>
</organism>
<sequence>MPDRCTGESRVACSVDNQGLGAPSSSPLILRKTDPRKLEGSADQREGLRGAEVGNRKAVPGSPRTRKGGANIGGEYCEAREKSSVGGGNFESANLKLAVPHAEESTSLREMYGEEEVLDYPHGRRPAARPPGRLRPAVQAPQEEEEASVRERRER</sequence>
<feature type="compositionally biased region" description="Basic and acidic residues" evidence="1">
    <location>
        <begin position="31"/>
        <end position="49"/>
    </location>
</feature>
<comment type="caution">
    <text evidence="2">The sequence shown here is derived from an EMBL/GenBank/DDBJ whole genome shotgun (WGS) entry which is preliminary data.</text>
</comment>
<feature type="region of interest" description="Disordered" evidence="1">
    <location>
        <begin position="15"/>
        <end position="73"/>
    </location>
</feature>
<accession>K0T570</accession>
<evidence type="ECO:0000256" key="1">
    <source>
        <dbReference type="SAM" id="MobiDB-lite"/>
    </source>
</evidence>
<evidence type="ECO:0000313" key="2">
    <source>
        <dbReference type="EMBL" id="EJK73918.1"/>
    </source>
</evidence>